<feature type="compositionally biased region" description="Polar residues" evidence="2">
    <location>
        <begin position="49"/>
        <end position="63"/>
    </location>
</feature>
<organism evidence="3 4">
    <name type="scientific">Littorina saxatilis</name>
    <dbReference type="NCBI Taxonomy" id="31220"/>
    <lineage>
        <taxon>Eukaryota</taxon>
        <taxon>Metazoa</taxon>
        <taxon>Spiralia</taxon>
        <taxon>Lophotrochozoa</taxon>
        <taxon>Mollusca</taxon>
        <taxon>Gastropoda</taxon>
        <taxon>Caenogastropoda</taxon>
        <taxon>Littorinimorpha</taxon>
        <taxon>Littorinoidea</taxon>
        <taxon>Littorinidae</taxon>
        <taxon>Littorina</taxon>
    </lineage>
</organism>
<dbReference type="EMBL" id="JBAMIC010000002">
    <property type="protein sequence ID" value="KAK7112914.1"/>
    <property type="molecule type" value="Genomic_DNA"/>
</dbReference>
<feature type="region of interest" description="Disordered" evidence="2">
    <location>
        <begin position="24"/>
        <end position="68"/>
    </location>
</feature>
<proteinExistence type="predicted"/>
<dbReference type="GO" id="GO:0005737">
    <property type="term" value="C:cytoplasm"/>
    <property type="evidence" value="ECO:0007669"/>
    <property type="project" value="TreeGrafter"/>
</dbReference>
<name>A0AAN9BXH9_9CAEN</name>
<feature type="coiled-coil region" evidence="1">
    <location>
        <begin position="184"/>
        <end position="226"/>
    </location>
</feature>
<evidence type="ECO:0000256" key="1">
    <source>
        <dbReference type="SAM" id="Coils"/>
    </source>
</evidence>
<dbReference type="Proteomes" id="UP001374579">
    <property type="component" value="Unassembled WGS sequence"/>
</dbReference>
<dbReference type="InterPro" id="IPR026674">
    <property type="entry name" value="FLACC1"/>
</dbReference>
<keyword evidence="4" id="KW-1185">Reference proteome</keyword>
<sequence>MPEVQLSHPDPRGLDLAVGYPYTQAKNSPRSSELYENTEPLFRKKTRPKSTPVNYHRTVQSVSPPAKIHRPKTAAAILGRISECDRVHQLEHEPTRCHNLESHLPTKRSKPPPWQKHMEQPLVPFVVGPGYILSRSKTKYAVTLKDEFFETTPEAEQKKKQGDDERDSLTAQLQQQISDLTLYLEEERLNHRQTKQRAEEYLRDRLDQAHAQHQEHIRELQNAHREEILKQKAQHEADFSNNQTITENQIHKLSKEVEFLQGAFESYKCTLQQEMGEKWKTKEEDLKREFEEAKNTVIHEMKTQLIKERNSERSSQAKDHHRQIDALRKEHKKELDALIRRFSNAAADIERSKKTTAELEETKAELQQIKERYDETCQQLANTTRNLTDTKVRLMDFEQRFQEKVVEVDDKYRLKLQDLMTQNTELKRLYVQKCGQLFDEKEVTATRTRQEVQTAKEAMESLIRSKARANVSVAMTPEVYTPHRSAKTKMRPSSAPGTRLESEIAHWGAGDTDHLIKEEEFFRPDNVIPPEDPETERIRQELLATNVREITKEDLLNTFVV</sequence>
<protein>
    <submittedName>
        <fullName evidence="3">Uncharacterized protein</fullName>
    </submittedName>
</protein>
<comment type="caution">
    <text evidence="3">The sequence shown here is derived from an EMBL/GenBank/DDBJ whole genome shotgun (WGS) entry which is preliminary data.</text>
</comment>
<evidence type="ECO:0000256" key="2">
    <source>
        <dbReference type="SAM" id="MobiDB-lite"/>
    </source>
</evidence>
<reference evidence="3 4" key="1">
    <citation type="submission" date="2024-02" db="EMBL/GenBank/DDBJ databases">
        <title>Chromosome-scale genome assembly of the rough periwinkle Littorina saxatilis.</title>
        <authorList>
            <person name="De Jode A."/>
            <person name="Faria R."/>
            <person name="Formenti G."/>
            <person name="Sims Y."/>
            <person name="Smith T.P."/>
            <person name="Tracey A."/>
            <person name="Wood J.M.D."/>
            <person name="Zagrodzka Z.B."/>
            <person name="Johannesson K."/>
            <person name="Butlin R.K."/>
            <person name="Leder E.H."/>
        </authorList>
    </citation>
    <scope>NUCLEOTIDE SEQUENCE [LARGE SCALE GENOMIC DNA]</scope>
    <source>
        <strain evidence="3">Snail1</strain>
        <tissue evidence="3">Muscle</tissue>
    </source>
</reference>
<dbReference type="AlphaFoldDB" id="A0AAN9BXH9"/>
<evidence type="ECO:0000313" key="3">
    <source>
        <dbReference type="EMBL" id="KAK7112914.1"/>
    </source>
</evidence>
<accession>A0AAN9BXH9</accession>
<feature type="coiled-coil region" evidence="1">
    <location>
        <begin position="328"/>
        <end position="386"/>
    </location>
</feature>
<evidence type="ECO:0000313" key="4">
    <source>
        <dbReference type="Proteomes" id="UP001374579"/>
    </source>
</evidence>
<dbReference type="PANTHER" id="PTHR21707:SF42">
    <property type="entry name" value="FLAGELLUM-ASSOCIATED COILED-COIL DOMAIN-CONTAINING PROTEIN 1"/>
    <property type="match status" value="1"/>
</dbReference>
<dbReference type="PANTHER" id="PTHR21707">
    <property type="entry name" value="FLAGELLUM-ASSOCIATED COILED-COIL DOMAIN-CONTAINING PROTEIN 1"/>
    <property type="match status" value="1"/>
</dbReference>
<keyword evidence="1" id="KW-0175">Coiled coil</keyword>
<feature type="region of interest" description="Disordered" evidence="2">
    <location>
        <begin position="151"/>
        <end position="172"/>
    </location>
</feature>
<feature type="compositionally biased region" description="Polar residues" evidence="2">
    <location>
        <begin position="24"/>
        <end position="35"/>
    </location>
</feature>
<gene>
    <name evidence="3" type="ORF">V1264_012289</name>
</gene>